<feature type="transmembrane region" description="Helical" evidence="1">
    <location>
        <begin position="7"/>
        <end position="28"/>
    </location>
</feature>
<evidence type="ECO:0000313" key="2">
    <source>
        <dbReference type="EMBL" id="RBP06640.1"/>
    </source>
</evidence>
<protein>
    <submittedName>
        <fullName evidence="2">Uncharacterized protein</fullName>
    </submittedName>
</protein>
<dbReference type="AlphaFoldDB" id="A0A366EY29"/>
<dbReference type="Proteomes" id="UP000252118">
    <property type="component" value="Unassembled WGS sequence"/>
</dbReference>
<name>A0A366EY29_9BACI</name>
<keyword evidence="1" id="KW-0812">Transmembrane</keyword>
<sequence>MNVVRKGTILGIAASIQGLAMAFFYFHILSLQVGLQV</sequence>
<dbReference type="EMBL" id="QNRJ01000002">
    <property type="protein sequence ID" value="RBP06640.1"/>
    <property type="molecule type" value="Genomic_DNA"/>
</dbReference>
<proteinExistence type="predicted"/>
<evidence type="ECO:0000256" key="1">
    <source>
        <dbReference type="SAM" id="Phobius"/>
    </source>
</evidence>
<evidence type="ECO:0000313" key="3">
    <source>
        <dbReference type="Proteomes" id="UP000252118"/>
    </source>
</evidence>
<organism evidence="2 3">
    <name type="scientific">Rossellomorea aquimaris</name>
    <dbReference type="NCBI Taxonomy" id="189382"/>
    <lineage>
        <taxon>Bacteria</taxon>
        <taxon>Bacillati</taxon>
        <taxon>Bacillota</taxon>
        <taxon>Bacilli</taxon>
        <taxon>Bacillales</taxon>
        <taxon>Bacillaceae</taxon>
        <taxon>Rossellomorea</taxon>
    </lineage>
</organism>
<accession>A0A366EY29</accession>
<comment type="caution">
    <text evidence="2">The sequence shown here is derived from an EMBL/GenBank/DDBJ whole genome shotgun (WGS) entry which is preliminary data.</text>
</comment>
<reference evidence="2 3" key="1">
    <citation type="submission" date="2018-06" db="EMBL/GenBank/DDBJ databases">
        <title>Freshwater and sediment microbial communities from various areas in North America, analyzing microbe dynamics in response to fracking.</title>
        <authorList>
            <person name="Lamendella R."/>
        </authorList>
    </citation>
    <scope>NUCLEOTIDE SEQUENCE [LARGE SCALE GENOMIC DNA]</scope>
    <source>
        <strain evidence="2 3">97B</strain>
    </source>
</reference>
<gene>
    <name evidence="2" type="ORF">DET59_10221</name>
</gene>
<keyword evidence="1" id="KW-1133">Transmembrane helix</keyword>
<keyword evidence="1" id="KW-0472">Membrane</keyword>